<evidence type="ECO:0000256" key="6">
    <source>
        <dbReference type="ARBA" id="ARBA00022737"/>
    </source>
</evidence>
<evidence type="ECO:0000313" key="8">
    <source>
        <dbReference type="EMBL" id="QIS12938.1"/>
    </source>
</evidence>
<dbReference type="InterPro" id="IPR013217">
    <property type="entry name" value="Methyltransf_12"/>
</dbReference>
<dbReference type="Pfam" id="PF00668">
    <property type="entry name" value="Condensation"/>
    <property type="match status" value="1"/>
</dbReference>
<dbReference type="InterPro" id="IPR020845">
    <property type="entry name" value="AMP-binding_CS"/>
</dbReference>
<dbReference type="CDD" id="cd05235">
    <property type="entry name" value="SDR_e1"/>
    <property type="match status" value="1"/>
</dbReference>
<dbReference type="Gene3D" id="3.40.50.150">
    <property type="entry name" value="Vaccinia Virus protein VP39"/>
    <property type="match status" value="1"/>
</dbReference>
<dbReference type="GO" id="GO:0031177">
    <property type="term" value="F:phosphopantetheine binding"/>
    <property type="evidence" value="ECO:0007669"/>
    <property type="project" value="InterPro"/>
</dbReference>
<dbReference type="GO" id="GO:0009403">
    <property type="term" value="P:toxin biosynthetic process"/>
    <property type="evidence" value="ECO:0007669"/>
    <property type="project" value="UniProtKB-ARBA"/>
</dbReference>
<keyword evidence="9" id="KW-1185">Reference proteome</keyword>
<dbReference type="CDD" id="cd02440">
    <property type="entry name" value="AdoMet_MTases"/>
    <property type="match status" value="1"/>
</dbReference>
<dbReference type="SUPFAM" id="SSF56801">
    <property type="entry name" value="Acetyl-CoA synthetase-like"/>
    <property type="match status" value="1"/>
</dbReference>
<evidence type="ECO:0000259" key="7">
    <source>
        <dbReference type="PROSITE" id="PS50075"/>
    </source>
</evidence>
<reference evidence="8 9" key="1">
    <citation type="journal article" date="2019" name="ACS Chem. Biol.">
        <title>Identification and Mobilization of a Cryptic Antibiotic Biosynthesis Gene Locus from a Human-Pathogenic Nocardia Isolate.</title>
        <authorList>
            <person name="Herisse M."/>
            <person name="Ishida K."/>
            <person name="Porter J.L."/>
            <person name="Howden B."/>
            <person name="Hertweck C."/>
            <person name="Stinear T.P."/>
            <person name="Pidot S.J."/>
        </authorList>
    </citation>
    <scope>NUCLEOTIDE SEQUENCE [LARGE SCALE GENOMIC DNA]</scope>
    <source>
        <strain evidence="8 9">AUSMDU00012717</strain>
    </source>
</reference>
<dbReference type="Gene3D" id="3.30.559.30">
    <property type="entry name" value="Nonribosomal peptide synthetase, condensation domain"/>
    <property type="match status" value="1"/>
</dbReference>
<dbReference type="EMBL" id="CP046172">
    <property type="protein sequence ID" value="QIS12938.1"/>
    <property type="molecule type" value="Genomic_DNA"/>
</dbReference>
<evidence type="ECO:0000256" key="3">
    <source>
        <dbReference type="ARBA" id="ARBA00022553"/>
    </source>
</evidence>
<dbReference type="KEGG" id="nah:F5544_25420"/>
<dbReference type="CDD" id="cd19531">
    <property type="entry name" value="LCL_NRPS-like"/>
    <property type="match status" value="1"/>
</dbReference>
<dbReference type="CDD" id="cd17643">
    <property type="entry name" value="A_NRPS_Cytc1-like"/>
    <property type="match status" value="1"/>
</dbReference>
<dbReference type="Gene3D" id="1.10.1200.10">
    <property type="entry name" value="ACP-like"/>
    <property type="match status" value="1"/>
</dbReference>
<keyword evidence="4" id="KW-0436">Ligase</keyword>
<dbReference type="GO" id="GO:0043041">
    <property type="term" value="P:amino acid activation for nonribosomal peptide biosynthetic process"/>
    <property type="evidence" value="ECO:0007669"/>
    <property type="project" value="TreeGrafter"/>
</dbReference>
<dbReference type="GO" id="GO:0005829">
    <property type="term" value="C:cytosol"/>
    <property type="evidence" value="ECO:0007669"/>
    <property type="project" value="TreeGrafter"/>
</dbReference>
<dbReference type="FunFam" id="3.40.50.12780:FF:000012">
    <property type="entry name" value="Non-ribosomal peptide synthetase"/>
    <property type="match status" value="1"/>
</dbReference>
<evidence type="ECO:0000256" key="2">
    <source>
        <dbReference type="ARBA" id="ARBA00022450"/>
    </source>
</evidence>
<dbReference type="Gene3D" id="3.30.559.10">
    <property type="entry name" value="Chloramphenicol acetyltransferase-like domain"/>
    <property type="match status" value="1"/>
</dbReference>
<sequence>MVEHVDARASRRELLRRWATGMIARPTIPQRPDRSVADLSAAQQRIWFLEQLFPNRATYTMPLALRLKGRLDLNAFRCALTLVAGGQEALRTGIELRDGVPVQVINPAGPVPLTVVEPSELDPERPAADALARVEAFGRTVFELSGPLFATLLVRLDEHDAYFAVAMHHIISDGWSLGVFATELMSAYADYVDDRPPRVRELPVQYGDFTTWLREREQRDRFAGELEYWRGVLGDEPPLVTFHPDRPRAAEPENRGARVPFTIPAELHRDLVRLAGSVRADDRPATLFVALLAGFKALLRYYTGAEDITVGTAIANRTVPEVESLIGFFVNALALRTDLSGAPTFRELLARELRVVSAAFDHQEVPFDLVVEQVRPDRELSHSPLFRTALVLQNTGMPELRVPGVRAEFLDVHSGTTKFDVLVTLRAVDDELVGGIEYDVDLYDESTVTGIARHFQALLAAVVAEPDTPLPQLDILAPEERERAVAAALPVAEAAEPAATLPELFAAQVARTPDAIALTDRDRDFSYAELDAAAARLAGVLAENGVTRGDFVGIHLDRSADVVIAILAVLRVGAAYVPLDPMYPAERVEFMIADSGARLILTDGSSALEGPRLLSIDEIDEAVAPQEFSLPRPSDAAYVIYTSGSTGVPKGVVIEHANVVRLFSTTADLFDFGPDDVWTMFHSYSFDFSVWELWGALLHGGKLVVVPGEIGRATEQFAELLIRERVTVLNQTPSAFVQLLRTLDGAADPAIRWVIFGGEALDPATLRPWFDRYGDRARLVNMYGITETTVHVTYRELTRAEVAEGVGSVIGAQLPDLGVLLLDSAGNPVPDGVAGEMYVCGAGVGRGYLGRDELTAERFLPSPVLDGRRVYRTGDLARRRADGELEYLGRIDQQVKVRGFRIELGEIEAAIAAQPGVGEAVVIARTEGGNVALTAYLTPDAASEAAPEADQVADWAAVFDSTYGQERAELAADFNITGWNSSYTNAEIPEEHMREWVEATVAAVRGFAPPDARAPRRILEIGCGTGLLLSRLAPDAEHYDATDLSASAVEQVRTKIVEPDGLGHVRLFQCAADELPDLGAHYDLVLINSVVQYFPSAEYLTRVLESAADLLAPGGVLYVGDVRDLTLNAAFHASVAAAAAPNAHSAELAAATKAGVENDAELVLSPKYFHDFAAAHSRFACCRIRLKRGVHLNEMSRFRYDAVLHADLGRLPVRPQALNAGTSPELLAELLEREAPAAVIVPDVTDGRVAGPVALVEEFGRGRINAARIRAVLAESGGRNPEDYLRLADRLPYRVEALRRPGGRYDVVAARADSGPVAIPRRDTDWLHEPVVSDPLRVKARADLAVAVRARLARRLPQHMVPSAVVVLDGFPLTPNGKLDRRALPAPTVRRTTLEYEPPRTPLEQRVAGVFAQVLGVPRVGRTDNFFDLGGHSLLAAQLILRLKETFAEDIPLGSVFARPTVAGVVALLSGTAEEAAAIDLAAQVRAGIAAWPDVPIPAARPRTGEVLLTGATGFVGAFLLRELLRRTDSRVHCLVRAQTADAALARLVAAFEAYELPTDGLDRVIPVLGELGAPRFGLSEKEFLLLGRRVDGIYHNGAQVNFALPYDSLAAANVAGTQEIIALARIAGTPLHFVSSLYVLGPGDAAAGEIGAPALARDPSRLALGYLQTKWVAERLVCAAGERGLPVNVFRLGRIAGDSVTGACQTSDFFWLLVKASQEAGLAPDVDFVVDLAPADFAAAAMVELARETGPGANIYHIRNHAPGAFAEAVEWLRGAGWELRTADIPEWRAAITEYAATAPDSAAHRVLSLLGGHDGLAPALRFAPDPALARLDVACPPVSRELFERYLSYFRKIGFLAEPARQEVEA</sequence>
<proteinExistence type="predicted"/>
<dbReference type="InterPro" id="IPR029063">
    <property type="entry name" value="SAM-dependent_MTases_sf"/>
</dbReference>
<dbReference type="SUPFAM" id="SSF51735">
    <property type="entry name" value="NAD(P)-binding Rossmann-fold domains"/>
    <property type="match status" value="1"/>
</dbReference>
<evidence type="ECO:0000256" key="4">
    <source>
        <dbReference type="ARBA" id="ARBA00022598"/>
    </source>
</evidence>
<evidence type="ECO:0000313" key="9">
    <source>
        <dbReference type="Proteomes" id="UP000503540"/>
    </source>
</evidence>
<comment type="cofactor">
    <cofactor evidence="1">
        <name>pantetheine 4'-phosphate</name>
        <dbReference type="ChEBI" id="CHEBI:47942"/>
    </cofactor>
</comment>
<dbReference type="Pfam" id="PF08242">
    <property type="entry name" value="Methyltransf_12"/>
    <property type="match status" value="1"/>
</dbReference>
<dbReference type="PANTHER" id="PTHR45527:SF14">
    <property type="entry name" value="PLIPASTATIN SYNTHASE SUBUNIT B"/>
    <property type="match status" value="1"/>
</dbReference>
<dbReference type="InterPro" id="IPR023213">
    <property type="entry name" value="CAT-like_dom_sf"/>
</dbReference>
<dbReference type="SMART" id="SM00823">
    <property type="entry name" value="PKS_PP"/>
    <property type="match status" value="1"/>
</dbReference>
<dbReference type="NCBIfam" id="TIGR01733">
    <property type="entry name" value="AA-adenyl-dom"/>
    <property type="match status" value="1"/>
</dbReference>
<dbReference type="Proteomes" id="UP000503540">
    <property type="component" value="Chromosome"/>
</dbReference>
<dbReference type="UniPathway" id="UPA00011"/>
<dbReference type="PANTHER" id="PTHR45527">
    <property type="entry name" value="NONRIBOSOMAL PEPTIDE SYNTHETASE"/>
    <property type="match status" value="1"/>
</dbReference>
<feature type="domain" description="Carrier" evidence="7">
    <location>
        <begin position="1398"/>
        <end position="1473"/>
    </location>
</feature>
<dbReference type="GO" id="GO:0008610">
    <property type="term" value="P:lipid biosynthetic process"/>
    <property type="evidence" value="ECO:0007669"/>
    <property type="project" value="UniProtKB-ARBA"/>
</dbReference>
<protein>
    <submittedName>
        <fullName evidence="8">Amino acid adenylation domain-containing protein</fullName>
    </submittedName>
</protein>
<dbReference type="GO" id="GO:0016874">
    <property type="term" value="F:ligase activity"/>
    <property type="evidence" value="ECO:0007669"/>
    <property type="project" value="UniProtKB-KW"/>
</dbReference>
<keyword evidence="2" id="KW-0596">Phosphopantetheine</keyword>
<keyword evidence="5" id="KW-0808">Transferase</keyword>
<dbReference type="SUPFAM" id="SSF52777">
    <property type="entry name" value="CoA-dependent acyltransferases"/>
    <property type="match status" value="2"/>
</dbReference>
<name>A0A6G9YIB5_9NOCA</name>
<dbReference type="InterPro" id="IPR001242">
    <property type="entry name" value="Condensation_dom"/>
</dbReference>
<keyword evidence="3" id="KW-0597">Phosphoprotein</keyword>
<dbReference type="InterPro" id="IPR036291">
    <property type="entry name" value="NAD(P)-bd_dom_sf"/>
</dbReference>
<dbReference type="FunFam" id="1.10.1200.10:FF:000016">
    <property type="entry name" value="Non-ribosomal peptide synthase"/>
    <property type="match status" value="1"/>
</dbReference>
<dbReference type="Gene3D" id="3.40.50.12780">
    <property type="entry name" value="N-terminal domain of ligase-like"/>
    <property type="match status" value="1"/>
</dbReference>
<dbReference type="InterPro" id="IPR009081">
    <property type="entry name" value="PP-bd_ACP"/>
</dbReference>
<dbReference type="InterPro" id="IPR036736">
    <property type="entry name" value="ACP-like_sf"/>
</dbReference>
<evidence type="ECO:0000256" key="5">
    <source>
        <dbReference type="ARBA" id="ARBA00022679"/>
    </source>
</evidence>
<dbReference type="InterPro" id="IPR042099">
    <property type="entry name" value="ANL_N_sf"/>
</dbReference>
<dbReference type="InterPro" id="IPR010080">
    <property type="entry name" value="Thioester_reductase-like_dom"/>
</dbReference>
<dbReference type="Pfam" id="PF07993">
    <property type="entry name" value="NAD_binding_4"/>
    <property type="match status" value="1"/>
</dbReference>
<dbReference type="Pfam" id="PF00550">
    <property type="entry name" value="PP-binding"/>
    <property type="match status" value="1"/>
</dbReference>
<keyword evidence="6" id="KW-0677">Repeat</keyword>
<dbReference type="GO" id="GO:0016740">
    <property type="term" value="F:transferase activity"/>
    <property type="evidence" value="ECO:0007669"/>
    <property type="project" value="UniProtKB-KW"/>
</dbReference>
<dbReference type="RefSeq" id="WP_167475548.1">
    <property type="nucleotide sequence ID" value="NZ_CP046172.1"/>
</dbReference>
<dbReference type="InterPro" id="IPR000873">
    <property type="entry name" value="AMP-dep_synth/lig_dom"/>
</dbReference>
<dbReference type="Pfam" id="PF00501">
    <property type="entry name" value="AMP-binding"/>
    <property type="match status" value="1"/>
</dbReference>
<dbReference type="PROSITE" id="PS50075">
    <property type="entry name" value="CARRIER"/>
    <property type="match status" value="1"/>
</dbReference>
<dbReference type="InterPro" id="IPR010071">
    <property type="entry name" value="AA_adenyl_dom"/>
</dbReference>
<accession>A0A6G9YIB5</accession>
<dbReference type="PROSITE" id="PS00455">
    <property type="entry name" value="AMP_BINDING"/>
    <property type="match status" value="1"/>
</dbReference>
<organism evidence="8 9">
    <name type="scientific">Nocardia arthritidis</name>
    <dbReference type="NCBI Taxonomy" id="228602"/>
    <lineage>
        <taxon>Bacteria</taxon>
        <taxon>Bacillati</taxon>
        <taxon>Actinomycetota</taxon>
        <taxon>Actinomycetes</taxon>
        <taxon>Mycobacteriales</taxon>
        <taxon>Nocardiaceae</taxon>
        <taxon>Nocardia</taxon>
    </lineage>
</organism>
<dbReference type="NCBIfam" id="TIGR01746">
    <property type="entry name" value="Thioester-redct"/>
    <property type="match status" value="1"/>
</dbReference>
<dbReference type="FunFam" id="3.40.50.980:FF:000002">
    <property type="entry name" value="Enterobactin synthetase component F"/>
    <property type="match status" value="1"/>
</dbReference>
<dbReference type="InterPro" id="IPR020806">
    <property type="entry name" value="PKS_PP-bd"/>
</dbReference>
<dbReference type="InterPro" id="IPR045851">
    <property type="entry name" value="AMP-bd_C_sf"/>
</dbReference>
<dbReference type="SUPFAM" id="SSF53335">
    <property type="entry name" value="S-adenosyl-L-methionine-dependent methyltransferases"/>
    <property type="match status" value="1"/>
</dbReference>
<evidence type="ECO:0000256" key="1">
    <source>
        <dbReference type="ARBA" id="ARBA00001957"/>
    </source>
</evidence>
<dbReference type="SUPFAM" id="SSF47336">
    <property type="entry name" value="ACP-like"/>
    <property type="match status" value="1"/>
</dbReference>
<gene>
    <name evidence="8" type="ORF">F5544_25420</name>
</gene>
<dbReference type="Gene3D" id="3.40.50.720">
    <property type="entry name" value="NAD(P)-binding Rossmann-like Domain"/>
    <property type="match status" value="1"/>
</dbReference>
<dbReference type="InterPro" id="IPR013120">
    <property type="entry name" value="FAR_NAD-bd"/>
</dbReference>
<dbReference type="FunFam" id="3.40.50.980:FF:000001">
    <property type="entry name" value="Non-ribosomal peptide synthetase"/>
    <property type="match status" value="1"/>
</dbReference>
<dbReference type="GO" id="GO:0072330">
    <property type="term" value="P:monocarboxylic acid biosynthetic process"/>
    <property type="evidence" value="ECO:0007669"/>
    <property type="project" value="UniProtKB-ARBA"/>
</dbReference>
<dbReference type="Gene3D" id="3.30.300.30">
    <property type="match status" value="2"/>
</dbReference>